<gene>
    <name evidence="9" type="ORF">QBC46DRAFT_151778</name>
</gene>
<feature type="chain" id="PRO_5042884655" evidence="7">
    <location>
        <begin position="22"/>
        <end position="422"/>
    </location>
</feature>
<protein>
    <submittedName>
        <fullName evidence="9">Acid protease</fullName>
    </submittedName>
</protein>
<dbReference type="CDD" id="cd06097">
    <property type="entry name" value="Aspergillopepsin_like"/>
    <property type="match status" value="1"/>
</dbReference>
<keyword evidence="4 6" id="KW-0378">Hydrolase</keyword>
<dbReference type="Pfam" id="PF00026">
    <property type="entry name" value="Asp"/>
    <property type="match status" value="1"/>
</dbReference>
<evidence type="ECO:0000256" key="6">
    <source>
        <dbReference type="RuleBase" id="RU000454"/>
    </source>
</evidence>
<evidence type="ECO:0000256" key="1">
    <source>
        <dbReference type="ARBA" id="ARBA00007447"/>
    </source>
</evidence>
<dbReference type="InterPro" id="IPR033121">
    <property type="entry name" value="PEPTIDASE_A1"/>
</dbReference>
<dbReference type="PRINTS" id="PR00792">
    <property type="entry name" value="PEPSIN"/>
</dbReference>
<dbReference type="EMBL" id="MU853814">
    <property type="protein sequence ID" value="KAK3939282.1"/>
    <property type="molecule type" value="Genomic_DNA"/>
</dbReference>
<dbReference type="SUPFAM" id="SSF50630">
    <property type="entry name" value="Acid proteases"/>
    <property type="match status" value="1"/>
</dbReference>
<evidence type="ECO:0000256" key="7">
    <source>
        <dbReference type="SAM" id="SignalP"/>
    </source>
</evidence>
<feature type="signal peptide" evidence="7">
    <location>
        <begin position="1"/>
        <end position="21"/>
    </location>
</feature>
<keyword evidence="7" id="KW-0732">Signal</keyword>
<dbReference type="InterPro" id="IPR021109">
    <property type="entry name" value="Peptidase_aspartic_dom_sf"/>
</dbReference>
<dbReference type="GO" id="GO:0004190">
    <property type="term" value="F:aspartic-type endopeptidase activity"/>
    <property type="evidence" value="ECO:0007669"/>
    <property type="project" value="UniProtKB-KW"/>
</dbReference>
<dbReference type="PROSITE" id="PS00141">
    <property type="entry name" value="ASP_PROTEASE"/>
    <property type="match status" value="1"/>
</dbReference>
<evidence type="ECO:0000313" key="9">
    <source>
        <dbReference type="EMBL" id="KAK3939282.1"/>
    </source>
</evidence>
<dbReference type="Gene3D" id="2.40.70.10">
    <property type="entry name" value="Acid Proteases"/>
    <property type="match status" value="2"/>
</dbReference>
<keyword evidence="3 6" id="KW-0064">Aspartyl protease</keyword>
<feature type="active site" evidence="5">
    <location>
        <position position="120"/>
    </location>
</feature>
<keyword evidence="10" id="KW-1185">Reference proteome</keyword>
<proteinExistence type="inferred from homology"/>
<reference evidence="10" key="1">
    <citation type="journal article" date="2023" name="Mol. Phylogenet. Evol.">
        <title>Genome-scale phylogeny and comparative genomics of the fungal order Sordariales.</title>
        <authorList>
            <person name="Hensen N."/>
            <person name="Bonometti L."/>
            <person name="Westerberg I."/>
            <person name="Brannstrom I.O."/>
            <person name="Guillou S."/>
            <person name="Cros-Aarteil S."/>
            <person name="Calhoun S."/>
            <person name="Haridas S."/>
            <person name="Kuo A."/>
            <person name="Mondo S."/>
            <person name="Pangilinan J."/>
            <person name="Riley R."/>
            <person name="LaButti K."/>
            <person name="Andreopoulos B."/>
            <person name="Lipzen A."/>
            <person name="Chen C."/>
            <person name="Yan M."/>
            <person name="Daum C."/>
            <person name="Ng V."/>
            <person name="Clum A."/>
            <person name="Steindorff A."/>
            <person name="Ohm R.A."/>
            <person name="Martin F."/>
            <person name="Silar P."/>
            <person name="Natvig D.O."/>
            <person name="Lalanne C."/>
            <person name="Gautier V."/>
            <person name="Ament-Velasquez S.L."/>
            <person name="Kruys A."/>
            <person name="Hutchinson M.I."/>
            <person name="Powell A.J."/>
            <person name="Barry K."/>
            <person name="Miller A.N."/>
            <person name="Grigoriev I.V."/>
            <person name="Debuchy R."/>
            <person name="Gladieux P."/>
            <person name="Hiltunen Thoren M."/>
            <person name="Johannesson H."/>
        </authorList>
    </citation>
    <scope>NUCLEOTIDE SEQUENCE [LARGE SCALE GENOMIC DNA]</scope>
    <source>
        <strain evidence="10">CBS 340.73</strain>
    </source>
</reference>
<feature type="active site" evidence="5">
    <location>
        <position position="306"/>
    </location>
</feature>
<evidence type="ECO:0000256" key="2">
    <source>
        <dbReference type="ARBA" id="ARBA00022670"/>
    </source>
</evidence>
<comment type="similarity">
    <text evidence="1 6">Belongs to the peptidase A1 family.</text>
</comment>
<dbReference type="PANTHER" id="PTHR47966">
    <property type="entry name" value="BETA-SITE APP-CLEAVING ENZYME, ISOFORM A-RELATED"/>
    <property type="match status" value="1"/>
</dbReference>
<evidence type="ECO:0000313" key="10">
    <source>
        <dbReference type="Proteomes" id="UP001303473"/>
    </source>
</evidence>
<organism evidence="9 10">
    <name type="scientific">Diplogelasinospora grovesii</name>
    <dbReference type="NCBI Taxonomy" id="303347"/>
    <lineage>
        <taxon>Eukaryota</taxon>
        <taxon>Fungi</taxon>
        <taxon>Dikarya</taxon>
        <taxon>Ascomycota</taxon>
        <taxon>Pezizomycotina</taxon>
        <taxon>Sordariomycetes</taxon>
        <taxon>Sordariomycetidae</taxon>
        <taxon>Sordariales</taxon>
        <taxon>Diplogelasinosporaceae</taxon>
        <taxon>Diplogelasinospora</taxon>
    </lineage>
</organism>
<comment type="caution">
    <text evidence="9">The sequence shown here is derived from an EMBL/GenBank/DDBJ whole genome shotgun (WGS) entry which is preliminary data.</text>
</comment>
<evidence type="ECO:0000256" key="3">
    <source>
        <dbReference type="ARBA" id="ARBA00022750"/>
    </source>
</evidence>
<feature type="domain" description="Peptidase A1" evidence="8">
    <location>
        <begin position="102"/>
        <end position="417"/>
    </location>
</feature>
<dbReference type="PANTHER" id="PTHR47966:SF2">
    <property type="entry name" value="ASPERGILLOPEPSIN-1-RELATED"/>
    <property type="match status" value="1"/>
</dbReference>
<dbReference type="InterPro" id="IPR001969">
    <property type="entry name" value="Aspartic_peptidase_AS"/>
</dbReference>
<dbReference type="PROSITE" id="PS51767">
    <property type="entry name" value="PEPTIDASE_A1"/>
    <property type="match status" value="1"/>
</dbReference>
<keyword evidence="2 6" id="KW-0645">Protease</keyword>
<evidence type="ECO:0000256" key="4">
    <source>
        <dbReference type="ARBA" id="ARBA00022801"/>
    </source>
</evidence>
<dbReference type="InterPro" id="IPR001461">
    <property type="entry name" value="Aspartic_peptidase_A1"/>
</dbReference>
<evidence type="ECO:0000256" key="5">
    <source>
        <dbReference type="PIRSR" id="PIRSR601461-1"/>
    </source>
</evidence>
<evidence type="ECO:0000259" key="8">
    <source>
        <dbReference type="PROSITE" id="PS51767"/>
    </source>
</evidence>
<dbReference type="GO" id="GO:0006508">
    <property type="term" value="P:proteolysis"/>
    <property type="evidence" value="ECO:0007669"/>
    <property type="project" value="UniProtKB-KW"/>
</dbReference>
<dbReference type="AlphaFoldDB" id="A0AAN6N8H9"/>
<dbReference type="Proteomes" id="UP001303473">
    <property type="component" value="Unassembled WGS sequence"/>
</dbReference>
<name>A0AAN6N8H9_9PEZI</name>
<dbReference type="InterPro" id="IPR034163">
    <property type="entry name" value="Aspergillopepsin-like_cat_dom"/>
</dbReference>
<sequence>MAASIWPSLIVIFCFSTLIQSSPFFPATNRDAPGPDRGGGGDSVRVSLTRNPNYAPNGPAVYYRALKKWGMTVPGQFAGHAAQKDYGDGEVSAKNQPDDKEYLSSVGIGTPLQWVNMDFDSGSSDFWVWSPNTAGGAVGNRSIYNPGASSTAQLVPNTTWHIMYGDGSEAYGNVYNDTVSIANISIPGSMIENAQFVSMSLAQDQVLSGVAGLAYNLSSEVYPSKPTLLQSLAPLLSKNLFTVDLKWHDAGEYNFGRIDDTRIAGNDYIHYTPLLDDASFWQFNFTGFNVGGDNKWYISSWEAIADTGTTLLLLDDGICKMYYAAVPGSVYNESLFTWTYPCNSTLPDFKVGFDNGWHATIPGKYMNFTVVDMSMPGWTCMGGLQSDQGQPFSILGDIFLKAVFAVFDIDNKRVGFSSKNLN</sequence>
<accession>A0AAN6N8H9</accession>